<protein>
    <recommendedName>
        <fullName evidence="3">C3H1-type domain-containing protein</fullName>
    </recommendedName>
</protein>
<evidence type="ECO:0000313" key="4">
    <source>
        <dbReference type="EMBL" id="CAE7666784.1"/>
    </source>
</evidence>
<organism evidence="4 5">
    <name type="scientific">Symbiodinium pilosum</name>
    <name type="common">Dinoflagellate</name>
    <dbReference type="NCBI Taxonomy" id="2952"/>
    <lineage>
        <taxon>Eukaryota</taxon>
        <taxon>Sar</taxon>
        <taxon>Alveolata</taxon>
        <taxon>Dinophyceae</taxon>
        <taxon>Suessiales</taxon>
        <taxon>Symbiodiniaceae</taxon>
        <taxon>Symbiodinium</taxon>
    </lineage>
</organism>
<feature type="region of interest" description="Disordered" evidence="2">
    <location>
        <begin position="1"/>
        <end position="40"/>
    </location>
</feature>
<dbReference type="EMBL" id="CAJNIZ010043725">
    <property type="protein sequence ID" value="CAE7666784.1"/>
    <property type="molecule type" value="Genomic_DNA"/>
</dbReference>
<feature type="compositionally biased region" description="Gly residues" evidence="2">
    <location>
        <begin position="723"/>
        <end position="735"/>
    </location>
</feature>
<feature type="region of interest" description="Disordered" evidence="2">
    <location>
        <begin position="712"/>
        <end position="788"/>
    </location>
</feature>
<feature type="region of interest" description="Disordered" evidence="2">
    <location>
        <begin position="282"/>
        <end position="302"/>
    </location>
</feature>
<dbReference type="OrthoDB" id="483230at2759"/>
<keyword evidence="1" id="KW-0479">Metal-binding</keyword>
<feature type="compositionally biased region" description="Low complexity" evidence="2">
    <location>
        <begin position="65"/>
        <end position="76"/>
    </location>
</feature>
<feature type="compositionally biased region" description="Polar residues" evidence="2">
    <location>
        <begin position="147"/>
        <end position="161"/>
    </location>
</feature>
<feature type="zinc finger region" description="C3H1-type" evidence="1">
    <location>
        <begin position="665"/>
        <end position="693"/>
    </location>
</feature>
<feature type="compositionally biased region" description="Polar residues" evidence="2">
    <location>
        <begin position="773"/>
        <end position="786"/>
    </location>
</feature>
<sequence>MYYDFPSPEREDQPGGRDAPQPAESHTRDDEAGRLAMEPTGAEILGGADADCLPQLVDPRDVLDGGDAAGSAADMGSTGIGQAAEGLVVSTQMPDLPPGFHGDVPPGPLESKVAAAVGEASGTSYIAKSLDAMGTVLSSLLGRMASLEQQRSSNRSSTPTSDGIEGQLHQLSLNAESTFREGRPFLVERPLASAERIMAGTFSSDDSETARRRAEEARRVIPGGLMGPQGNLEQTGVGERWTSGTQTGLPQTSSAMDFEYERMNGEIPPPPPSTLGYFWPPERQTHAGAAGSAGRGGEGVDTALGSTTGALLTGRSDVGNTDRIAADFFEWGRDASHDRPRPPPGPPPPSPPMTPKSMPRAIPYGLSTTASRTPGGTPVPASPPDNIEEPSKLVNKLPCLPSVKGTTGGDAAVMAGDWLAQLAPSMATLSPGAATWWRELLQSVMTAYAAWLESSPIVRLNLRQKVLADVPPLDRFQRVEQRAAMLLLECLPEDLKAEAISTRATSVKGMLFLTLCCYQPGGAGEKHHLQQFLTTPEVATNLDSGVTLARKWIRLFRRGKELQVILPDPQLLVRGLDRLISKVLAEGKTQSSSTFRIASFKLERQLDYKPTESGVLDFAQMILGELEAAVLALAPAPVPKVAAFQEAQDVDGNVKGKGKSKSKSKAGAKPCWKWTDGSGCRFGLACSFAHDPLGPGRCWVCGSSEHMKPQCPYGQTTTAGAEGHQGGDQPSGGGGGHEEPKPKKQPKRKPKKEAVRKAEEEKPEGPKPAGEPLSSSYQGTVVPSGNASASASSQQEFLQEATKVLKSMRLAKLTGDGEGKCLVDGGATTSMRRASSEDEVRGLPCRTVKLAVGETYFYVNEAPDVGERCSYLGDGRFDGDWVSGHLDIQ</sequence>
<feature type="region of interest" description="Disordered" evidence="2">
    <location>
        <begin position="56"/>
        <end position="107"/>
    </location>
</feature>
<keyword evidence="5" id="KW-1185">Reference proteome</keyword>
<gene>
    <name evidence="4" type="ORF">SPIL2461_LOCUS18267</name>
</gene>
<feature type="compositionally biased region" description="Pro residues" evidence="2">
    <location>
        <begin position="342"/>
        <end position="354"/>
    </location>
</feature>
<evidence type="ECO:0000256" key="1">
    <source>
        <dbReference type="PROSITE-ProRule" id="PRU00723"/>
    </source>
</evidence>
<feature type="region of interest" description="Disordered" evidence="2">
    <location>
        <begin position="147"/>
        <end position="166"/>
    </location>
</feature>
<evidence type="ECO:0000259" key="3">
    <source>
        <dbReference type="PROSITE" id="PS50103"/>
    </source>
</evidence>
<feature type="domain" description="C3H1-type" evidence="3">
    <location>
        <begin position="665"/>
        <end position="693"/>
    </location>
</feature>
<feature type="region of interest" description="Disordered" evidence="2">
    <location>
        <begin position="333"/>
        <end position="392"/>
    </location>
</feature>
<dbReference type="Proteomes" id="UP000649617">
    <property type="component" value="Unassembled WGS sequence"/>
</dbReference>
<comment type="caution">
    <text evidence="4">The sequence shown here is derived from an EMBL/GenBank/DDBJ whole genome shotgun (WGS) entry which is preliminary data.</text>
</comment>
<proteinExistence type="predicted"/>
<name>A0A812WBU9_SYMPI</name>
<accession>A0A812WBU9</accession>
<dbReference type="InterPro" id="IPR000571">
    <property type="entry name" value="Znf_CCCH"/>
</dbReference>
<dbReference type="PROSITE" id="PS50103">
    <property type="entry name" value="ZF_C3H1"/>
    <property type="match status" value="1"/>
</dbReference>
<evidence type="ECO:0000313" key="5">
    <source>
        <dbReference type="Proteomes" id="UP000649617"/>
    </source>
</evidence>
<keyword evidence="1" id="KW-0863">Zinc-finger</keyword>
<dbReference type="GO" id="GO:0008270">
    <property type="term" value="F:zinc ion binding"/>
    <property type="evidence" value="ECO:0007669"/>
    <property type="project" value="UniProtKB-KW"/>
</dbReference>
<reference evidence="4" key="1">
    <citation type="submission" date="2021-02" db="EMBL/GenBank/DDBJ databases">
        <authorList>
            <person name="Dougan E. K."/>
            <person name="Rhodes N."/>
            <person name="Thang M."/>
            <person name="Chan C."/>
        </authorList>
    </citation>
    <scope>NUCLEOTIDE SEQUENCE</scope>
</reference>
<evidence type="ECO:0000256" key="2">
    <source>
        <dbReference type="SAM" id="MobiDB-lite"/>
    </source>
</evidence>
<dbReference type="AlphaFoldDB" id="A0A812WBU9"/>
<keyword evidence="1" id="KW-0862">Zinc</keyword>
<feature type="compositionally biased region" description="Basic and acidic residues" evidence="2">
    <location>
        <begin position="752"/>
        <end position="765"/>
    </location>
</feature>